<feature type="region of interest" description="Disordered" evidence="1">
    <location>
        <begin position="335"/>
        <end position="516"/>
    </location>
</feature>
<reference evidence="2" key="1">
    <citation type="journal article" date="2023" name="Mol. Phylogenet. Evol.">
        <title>Genome-scale phylogeny and comparative genomics of the fungal order Sordariales.</title>
        <authorList>
            <person name="Hensen N."/>
            <person name="Bonometti L."/>
            <person name="Westerberg I."/>
            <person name="Brannstrom I.O."/>
            <person name="Guillou S."/>
            <person name="Cros-Aarteil S."/>
            <person name="Calhoun S."/>
            <person name="Haridas S."/>
            <person name="Kuo A."/>
            <person name="Mondo S."/>
            <person name="Pangilinan J."/>
            <person name="Riley R."/>
            <person name="LaButti K."/>
            <person name="Andreopoulos B."/>
            <person name="Lipzen A."/>
            <person name="Chen C."/>
            <person name="Yan M."/>
            <person name="Daum C."/>
            <person name="Ng V."/>
            <person name="Clum A."/>
            <person name="Steindorff A."/>
            <person name="Ohm R.A."/>
            <person name="Martin F."/>
            <person name="Silar P."/>
            <person name="Natvig D.O."/>
            <person name="Lalanne C."/>
            <person name="Gautier V."/>
            <person name="Ament-Velasquez S.L."/>
            <person name="Kruys A."/>
            <person name="Hutchinson M.I."/>
            <person name="Powell A.J."/>
            <person name="Barry K."/>
            <person name="Miller A.N."/>
            <person name="Grigoriev I.V."/>
            <person name="Debuchy R."/>
            <person name="Gladieux P."/>
            <person name="Hiltunen Thoren M."/>
            <person name="Johannesson H."/>
        </authorList>
    </citation>
    <scope>NUCLEOTIDE SEQUENCE</scope>
    <source>
        <strain evidence="2">CBS 731.68</strain>
    </source>
</reference>
<feature type="region of interest" description="Disordered" evidence="1">
    <location>
        <begin position="821"/>
        <end position="974"/>
    </location>
</feature>
<gene>
    <name evidence="2" type="ORF">N657DRAFT_643105</name>
</gene>
<evidence type="ECO:0000256" key="1">
    <source>
        <dbReference type="SAM" id="MobiDB-lite"/>
    </source>
</evidence>
<dbReference type="RefSeq" id="XP_062650084.1">
    <property type="nucleotide sequence ID" value="XM_062792476.1"/>
</dbReference>
<feature type="compositionally biased region" description="Basic and acidic residues" evidence="1">
    <location>
        <begin position="348"/>
        <end position="365"/>
    </location>
</feature>
<name>A0AAN6U4G7_9PEZI</name>
<dbReference type="GeneID" id="87829245"/>
<feature type="compositionally biased region" description="Basic and acidic residues" evidence="1">
    <location>
        <begin position="959"/>
        <end position="974"/>
    </location>
</feature>
<feature type="compositionally biased region" description="Basic and acidic residues" evidence="1">
    <location>
        <begin position="495"/>
        <end position="516"/>
    </location>
</feature>
<protein>
    <submittedName>
        <fullName evidence="2">Uncharacterized protein</fullName>
    </submittedName>
</protein>
<keyword evidence="3" id="KW-1185">Reference proteome</keyword>
<feature type="region of interest" description="Disordered" evidence="1">
    <location>
        <begin position="205"/>
        <end position="259"/>
    </location>
</feature>
<evidence type="ECO:0000313" key="3">
    <source>
        <dbReference type="Proteomes" id="UP001302602"/>
    </source>
</evidence>
<comment type="caution">
    <text evidence="2">The sequence shown here is derived from an EMBL/GenBank/DDBJ whole genome shotgun (WGS) entry which is preliminary data.</text>
</comment>
<feature type="compositionally biased region" description="Basic residues" evidence="1">
    <location>
        <begin position="441"/>
        <end position="452"/>
    </location>
</feature>
<feature type="region of interest" description="Disordered" evidence="1">
    <location>
        <begin position="558"/>
        <end position="578"/>
    </location>
</feature>
<dbReference type="EMBL" id="MU853225">
    <property type="protein sequence ID" value="KAK4126313.1"/>
    <property type="molecule type" value="Genomic_DNA"/>
</dbReference>
<dbReference type="Proteomes" id="UP001302602">
    <property type="component" value="Unassembled WGS sequence"/>
</dbReference>
<feature type="region of interest" description="Disordered" evidence="1">
    <location>
        <begin position="55"/>
        <end position="99"/>
    </location>
</feature>
<feature type="compositionally biased region" description="Basic and acidic residues" evidence="1">
    <location>
        <begin position="904"/>
        <end position="915"/>
    </location>
</feature>
<accession>A0AAN6U4G7</accession>
<proteinExistence type="predicted"/>
<dbReference type="AlphaFoldDB" id="A0AAN6U4G7"/>
<evidence type="ECO:0000313" key="2">
    <source>
        <dbReference type="EMBL" id="KAK4126313.1"/>
    </source>
</evidence>
<feature type="region of interest" description="Disordered" evidence="1">
    <location>
        <begin position="722"/>
        <end position="807"/>
    </location>
</feature>
<reference evidence="2" key="2">
    <citation type="submission" date="2023-05" db="EMBL/GenBank/DDBJ databases">
        <authorList>
            <consortium name="Lawrence Berkeley National Laboratory"/>
            <person name="Steindorff A."/>
            <person name="Hensen N."/>
            <person name="Bonometti L."/>
            <person name="Westerberg I."/>
            <person name="Brannstrom I.O."/>
            <person name="Guillou S."/>
            <person name="Cros-Aarteil S."/>
            <person name="Calhoun S."/>
            <person name="Haridas S."/>
            <person name="Kuo A."/>
            <person name="Mondo S."/>
            <person name="Pangilinan J."/>
            <person name="Riley R."/>
            <person name="Labutti K."/>
            <person name="Andreopoulos B."/>
            <person name="Lipzen A."/>
            <person name="Chen C."/>
            <person name="Yanf M."/>
            <person name="Daum C."/>
            <person name="Ng V."/>
            <person name="Clum A."/>
            <person name="Ohm R."/>
            <person name="Martin F."/>
            <person name="Silar P."/>
            <person name="Natvig D."/>
            <person name="Lalanne C."/>
            <person name="Gautier V."/>
            <person name="Ament-Velasquez S.L."/>
            <person name="Kruys A."/>
            <person name="Hutchinson M.I."/>
            <person name="Powell A.J."/>
            <person name="Barry K."/>
            <person name="Miller A.N."/>
            <person name="Grigoriev I.V."/>
            <person name="Debuchy R."/>
            <person name="Gladieux P."/>
            <person name="Thoren M.H."/>
            <person name="Johannesson H."/>
        </authorList>
    </citation>
    <scope>NUCLEOTIDE SEQUENCE</scope>
    <source>
        <strain evidence="2">CBS 731.68</strain>
    </source>
</reference>
<organism evidence="2 3">
    <name type="scientific">Parathielavia appendiculata</name>
    <dbReference type="NCBI Taxonomy" id="2587402"/>
    <lineage>
        <taxon>Eukaryota</taxon>
        <taxon>Fungi</taxon>
        <taxon>Dikarya</taxon>
        <taxon>Ascomycota</taxon>
        <taxon>Pezizomycotina</taxon>
        <taxon>Sordariomycetes</taxon>
        <taxon>Sordariomycetidae</taxon>
        <taxon>Sordariales</taxon>
        <taxon>Chaetomiaceae</taxon>
        <taxon>Parathielavia</taxon>
    </lineage>
</organism>
<feature type="compositionally biased region" description="Basic residues" evidence="1">
    <location>
        <begin position="892"/>
        <end position="903"/>
    </location>
</feature>
<feature type="region of interest" description="Disordered" evidence="1">
    <location>
        <begin position="615"/>
        <end position="642"/>
    </location>
</feature>
<feature type="compositionally biased region" description="Basic and acidic residues" evidence="1">
    <location>
        <begin position="772"/>
        <end position="784"/>
    </location>
</feature>
<feature type="compositionally biased region" description="Low complexity" evidence="1">
    <location>
        <begin position="426"/>
        <end position="437"/>
    </location>
</feature>
<feature type="compositionally biased region" description="Low complexity" evidence="1">
    <location>
        <begin position="210"/>
        <end position="222"/>
    </location>
</feature>
<sequence>MAGTSVVGVMAGSAAPGLVAAANASLMASLTQEELGEMREYSKLLQFRDRIISGTHPRIKPSHLPGKAAQAQRPPSAPDSFTPAMPPPSQSAAAKGAVNSGRPVVDNFQSYQANQQRAQVTMPPTVPGLGTLSGASGKPEINPVLLEKSDDLIKAEIQLQRQRVERGLKEQLEQRRTANKASEQLAELDVADIMAKAMSLVHATPPVQPADDTAANASASNDSADDDTFYSSRHDTPESNMASRLPNESEEEEMKEGSPYEPVLDLEPVIPVQGQRAPLPAQQAEPNGSSSQPKQLLNLPVSVQVAPAAAISVPGLSLAASSSAGLYQPQLPEVSGAAQSSSGSLSEDLGKTKSAHDVARNERLLEQAQAREPPVVRGHNLSPLAPQPTHVVQPAVAREPQLGPSEPGGRPQAAPAQVTALRKRSSNGSSPESSPHGSKSEKKKNKKKKRKADRAAAETAASPYIKPEPRSPSPLTPQYARPHKRQRYSQQQPLEIHDDEPRYEQPRRVEEGYQERYQPRIVRQERVVGYERADDYRPRDGEEPILIASPKYERVYYDDYRPPPASGYPTGPESAQYVPREVRTVQPAPRLVEGPCEKVATYYRNAHGLSRVSVRPTTYAERSQSPVGYERPPAAAMPPPRAPPRRIIVDAFGREYLEPARPATVVREEVVTEPRGPYERLLPPRSISRRPEPLDDDVVFYTPSSPAYAAPRRVITQPEYFYREQPGPSNSIGTPSAEYLPSRPEPAREYIPRASSVRPARESAHYDAGLPSHERLPVPLDDRPPPPPREFYRAASARPTAAAPEGAPTFARYEVPIAYERRLGPDDPSPVYRSASVRPHAQGTSTAAARYEAHPPPPALREYEYAGPARRVEYVPGPAPGPAPDSSPAGYRPHHQYHQQQHKHQQESRDGRRETMPPPPAPLGRAYSVMPGSELGQAGRGPVIPEERYYGRALPPHQQRREDEEMMHLESEYI</sequence>
<feature type="compositionally biased region" description="Low complexity" evidence="1">
    <location>
        <begin position="793"/>
        <end position="807"/>
    </location>
</feature>
<feature type="compositionally biased region" description="Low complexity" evidence="1">
    <location>
        <begin position="335"/>
        <end position="346"/>
    </location>
</feature>
<dbReference type="PROSITE" id="PS50890">
    <property type="entry name" value="PUA"/>
    <property type="match status" value="1"/>
</dbReference>